<reference evidence="2 3" key="1">
    <citation type="submission" date="2016-02" db="EMBL/GenBank/DDBJ databases">
        <title>Complete genome sequence of Halocynthiibacter arcticus PAMC 20958t from arctic marine sediment.</title>
        <authorList>
            <person name="Lee Y.M."/>
            <person name="Baek K."/>
            <person name="Lee H.K."/>
            <person name="Shin S.C."/>
        </authorList>
    </citation>
    <scope>NUCLEOTIDE SEQUENCE [LARGE SCALE GENOMIC DNA]</scope>
    <source>
        <strain evidence="2">PAMC 20958</strain>
    </source>
</reference>
<name>A0A126V2C4_9RHOB</name>
<sequence length="103" mass="11586">MKYDADPASIVCLSGELLCSCTDDVAVIKDSLPEHIRLTLDEPGCLSFKVWQTDDALVWRVEESFISSLAFSHHLQRTRASAWWAATEAIPRNYRITGLETSE</sequence>
<dbReference type="EMBL" id="CP014327">
    <property type="protein sequence ID" value="AML52481.1"/>
    <property type="molecule type" value="Genomic_DNA"/>
</dbReference>
<keyword evidence="2" id="KW-0503">Monooxygenase</keyword>
<gene>
    <name evidence="2" type="ORF">RC74_15435</name>
</gene>
<feature type="domain" description="ABM" evidence="1">
    <location>
        <begin position="31"/>
        <end position="83"/>
    </location>
</feature>
<organism evidence="2 3">
    <name type="scientific">Falsihalocynthiibacter arcticus</name>
    <dbReference type="NCBI Taxonomy" id="1579316"/>
    <lineage>
        <taxon>Bacteria</taxon>
        <taxon>Pseudomonadati</taxon>
        <taxon>Pseudomonadota</taxon>
        <taxon>Alphaproteobacteria</taxon>
        <taxon>Rhodobacterales</taxon>
        <taxon>Roseobacteraceae</taxon>
        <taxon>Falsihalocynthiibacter</taxon>
    </lineage>
</organism>
<protein>
    <submittedName>
        <fullName evidence="2">Antibiotic biosynthesis monooxygenase</fullName>
    </submittedName>
</protein>
<dbReference type="InterPro" id="IPR011008">
    <property type="entry name" value="Dimeric_a/b-barrel"/>
</dbReference>
<dbReference type="Gene3D" id="3.30.70.100">
    <property type="match status" value="1"/>
</dbReference>
<dbReference type="SUPFAM" id="SSF54909">
    <property type="entry name" value="Dimeric alpha+beta barrel"/>
    <property type="match status" value="1"/>
</dbReference>
<dbReference type="Proteomes" id="UP000070371">
    <property type="component" value="Chromosome"/>
</dbReference>
<dbReference type="OrthoDB" id="9797178at2"/>
<dbReference type="AlphaFoldDB" id="A0A126V2C4"/>
<evidence type="ECO:0000313" key="2">
    <source>
        <dbReference type="EMBL" id="AML52481.1"/>
    </source>
</evidence>
<dbReference type="InterPro" id="IPR007138">
    <property type="entry name" value="ABM_dom"/>
</dbReference>
<accession>A0A126V2C4</accession>
<proteinExistence type="predicted"/>
<dbReference type="Pfam" id="PF03992">
    <property type="entry name" value="ABM"/>
    <property type="match status" value="1"/>
</dbReference>
<dbReference type="KEGG" id="hat:RC74_15435"/>
<evidence type="ECO:0000259" key="1">
    <source>
        <dbReference type="Pfam" id="PF03992"/>
    </source>
</evidence>
<keyword evidence="2" id="KW-0560">Oxidoreductase</keyword>
<keyword evidence="3" id="KW-1185">Reference proteome</keyword>
<dbReference type="RefSeq" id="WP_039002144.1">
    <property type="nucleotide sequence ID" value="NZ_CP014327.1"/>
</dbReference>
<dbReference type="GO" id="GO:0004497">
    <property type="term" value="F:monooxygenase activity"/>
    <property type="evidence" value="ECO:0007669"/>
    <property type="project" value="UniProtKB-KW"/>
</dbReference>
<evidence type="ECO:0000313" key="3">
    <source>
        <dbReference type="Proteomes" id="UP000070371"/>
    </source>
</evidence>